<dbReference type="Gene3D" id="3.30.310.50">
    <property type="entry name" value="Alpha-D-phosphohexomutase, C-terminal domain"/>
    <property type="match status" value="1"/>
</dbReference>
<dbReference type="PRINTS" id="PR00509">
    <property type="entry name" value="PGMPMM"/>
</dbReference>
<dbReference type="GO" id="GO:0000287">
    <property type="term" value="F:magnesium ion binding"/>
    <property type="evidence" value="ECO:0007669"/>
    <property type="project" value="InterPro"/>
</dbReference>
<accession>A0A2H0XZV2</accession>
<evidence type="ECO:0000256" key="5">
    <source>
        <dbReference type="ARBA" id="ARBA00022842"/>
    </source>
</evidence>
<evidence type="ECO:0000259" key="10">
    <source>
        <dbReference type="Pfam" id="PF02879"/>
    </source>
</evidence>
<keyword evidence="3" id="KW-0597">Phosphoprotein</keyword>
<dbReference type="SUPFAM" id="SSF55957">
    <property type="entry name" value="Phosphoglucomutase, C-terminal domain"/>
    <property type="match status" value="1"/>
</dbReference>
<keyword evidence="5 7" id="KW-0460">Magnesium</keyword>
<protein>
    <submittedName>
        <fullName evidence="12">Phosphoglucomutase</fullName>
    </submittedName>
</protein>
<evidence type="ECO:0000256" key="1">
    <source>
        <dbReference type="ARBA" id="ARBA00001946"/>
    </source>
</evidence>
<evidence type="ECO:0000313" key="13">
    <source>
        <dbReference type="Proteomes" id="UP000231343"/>
    </source>
</evidence>
<dbReference type="PROSITE" id="PS00710">
    <property type="entry name" value="PGM_PMM"/>
    <property type="match status" value="1"/>
</dbReference>
<dbReference type="InterPro" id="IPR036900">
    <property type="entry name" value="A-D-PHexomutase_C_sf"/>
</dbReference>
<dbReference type="AlphaFoldDB" id="A0A2H0XZV2"/>
<dbReference type="InterPro" id="IPR005844">
    <property type="entry name" value="A-D-PHexomutase_a/b/a-I"/>
</dbReference>
<comment type="caution">
    <text evidence="12">The sequence shown here is derived from an EMBL/GenBank/DDBJ whole genome shotgun (WGS) entry which is preliminary data.</text>
</comment>
<dbReference type="PANTHER" id="PTHR45745:SF1">
    <property type="entry name" value="PHOSPHOGLUCOMUTASE 2B-RELATED"/>
    <property type="match status" value="1"/>
</dbReference>
<evidence type="ECO:0000256" key="4">
    <source>
        <dbReference type="ARBA" id="ARBA00022723"/>
    </source>
</evidence>
<dbReference type="CDD" id="cd05800">
    <property type="entry name" value="PGM_like2"/>
    <property type="match status" value="1"/>
</dbReference>
<keyword evidence="6" id="KW-0413">Isomerase</keyword>
<dbReference type="InterPro" id="IPR005841">
    <property type="entry name" value="Alpha-D-phosphohexomutase_SF"/>
</dbReference>
<feature type="domain" description="Alpha-D-phosphohexomutase alpha/beta/alpha" evidence="10">
    <location>
        <begin position="155"/>
        <end position="255"/>
    </location>
</feature>
<proteinExistence type="inferred from homology"/>
<sequence length="459" mass="50584">MIKFGTDGWRAVISEEFTFANVQKVAKAIALYLINHGLAKRPIIIGYDPRFLADKFAEEIAKVMLEAGLDCFLTERDTPTPIVAWSVRDKKAGGAIMITASHNPPEYCGIKFIPDYCGPADEKITAELQANSNQEVRIPQAKIKGQIERFEPKERYLAYIKSFIDVDLIKAAKLKVIYDPMHGSGRGYMDRLLQDLGCQVEVIHGNRDVLFGGQNPEPAEEELAELKSQVVASQADVGLANDGDADRFGVVDEKGSFLSANQIIPLVFEYLVVAKGLKGSVVRSIATSHLIDKIAAKNNVALHETPVGFKYIAQLTMADHVIIGGEESGGLSVQGHIPEKDGLLANILVVELIARYKKPLSQIWADLTQKYGQVINQRINLKMTPEKKASFMTGLREKTLVQLGGLMVKEVKKTDGVKLIFEDGSWLLARPSGTEPLVRVYAEADSEKKLKSILEALRP</sequence>
<evidence type="ECO:0000259" key="9">
    <source>
        <dbReference type="Pfam" id="PF02878"/>
    </source>
</evidence>
<comment type="similarity">
    <text evidence="2 7">Belongs to the phosphohexose mutase family.</text>
</comment>
<dbReference type="GO" id="GO:0006166">
    <property type="term" value="P:purine ribonucleoside salvage"/>
    <property type="evidence" value="ECO:0007669"/>
    <property type="project" value="TreeGrafter"/>
</dbReference>
<dbReference type="GO" id="GO:0005975">
    <property type="term" value="P:carbohydrate metabolic process"/>
    <property type="evidence" value="ECO:0007669"/>
    <property type="project" value="InterPro"/>
</dbReference>
<feature type="domain" description="Alpha-D-phosphohexomutase C-terminal" evidence="8">
    <location>
        <begin position="398"/>
        <end position="457"/>
    </location>
</feature>
<dbReference type="InterPro" id="IPR005846">
    <property type="entry name" value="A-D-PHexomutase_a/b/a-III"/>
</dbReference>
<dbReference type="EMBL" id="PEYM01000050">
    <property type="protein sequence ID" value="PIS30684.1"/>
    <property type="molecule type" value="Genomic_DNA"/>
</dbReference>
<evidence type="ECO:0000256" key="3">
    <source>
        <dbReference type="ARBA" id="ARBA00022553"/>
    </source>
</evidence>
<evidence type="ECO:0000256" key="6">
    <source>
        <dbReference type="ARBA" id="ARBA00023235"/>
    </source>
</evidence>
<dbReference type="InterPro" id="IPR005845">
    <property type="entry name" value="A-D-PHexomutase_a/b/a-II"/>
</dbReference>
<evidence type="ECO:0000313" key="12">
    <source>
        <dbReference type="EMBL" id="PIS30684.1"/>
    </source>
</evidence>
<dbReference type="InterPro" id="IPR005843">
    <property type="entry name" value="A-D-PHexomutase_C"/>
</dbReference>
<evidence type="ECO:0000256" key="2">
    <source>
        <dbReference type="ARBA" id="ARBA00010231"/>
    </source>
</evidence>
<evidence type="ECO:0000259" key="8">
    <source>
        <dbReference type="Pfam" id="PF00408"/>
    </source>
</evidence>
<keyword evidence="4 7" id="KW-0479">Metal-binding</keyword>
<reference evidence="12 13" key="1">
    <citation type="submission" date="2017-09" db="EMBL/GenBank/DDBJ databases">
        <title>Depth-based differentiation of microbial function through sediment-hosted aquifers and enrichment of novel symbionts in the deep terrestrial subsurface.</title>
        <authorList>
            <person name="Probst A.J."/>
            <person name="Ladd B."/>
            <person name="Jarett J.K."/>
            <person name="Geller-Mcgrath D.E."/>
            <person name="Sieber C.M."/>
            <person name="Emerson J.B."/>
            <person name="Anantharaman K."/>
            <person name="Thomas B.C."/>
            <person name="Malmstrom R."/>
            <person name="Stieglmeier M."/>
            <person name="Klingl A."/>
            <person name="Woyke T."/>
            <person name="Ryan C.M."/>
            <person name="Banfield J.F."/>
        </authorList>
    </citation>
    <scope>NUCLEOTIDE SEQUENCE [LARGE SCALE GENOMIC DNA]</scope>
    <source>
        <strain evidence="12">CG08_land_8_20_14_0_20_45_16</strain>
    </source>
</reference>
<dbReference type="Pfam" id="PF02880">
    <property type="entry name" value="PGM_PMM_III"/>
    <property type="match status" value="1"/>
</dbReference>
<gene>
    <name evidence="12" type="ORF">COT42_02480</name>
</gene>
<dbReference type="InterPro" id="IPR016055">
    <property type="entry name" value="A-D-PHexomutase_a/b/a-I/II/III"/>
</dbReference>
<dbReference type="Gene3D" id="3.40.120.10">
    <property type="entry name" value="Alpha-D-Glucose-1,6-Bisphosphate, subunit A, domain 3"/>
    <property type="match status" value="3"/>
</dbReference>
<dbReference type="Pfam" id="PF00408">
    <property type="entry name" value="PGM_PMM_IV"/>
    <property type="match status" value="1"/>
</dbReference>
<evidence type="ECO:0000256" key="7">
    <source>
        <dbReference type="RuleBase" id="RU004326"/>
    </source>
</evidence>
<comment type="cofactor">
    <cofactor evidence="1">
        <name>Mg(2+)</name>
        <dbReference type="ChEBI" id="CHEBI:18420"/>
    </cofactor>
</comment>
<dbReference type="Proteomes" id="UP000231343">
    <property type="component" value="Unassembled WGS sequence"/>
</dbReference>
<dbReference type="Pfam" id="PF02878">
    <property type="entry name" value="PGM_PMM_I"/>
    <property type="match status" value="1"/>
</dbReference>
<dbReference type="InterPro" id="IPR016066">
    <property type="entry name" value="A-D-PHexomutase_CS"/>
</dbReference>
<dbReference type="SUPFAM" id="SSF53738">
    <property type="entry name" value="Phosphoglucomutase, first 3 domains"/>
    <property type="match status" value="2"/>
</dbReference>
<feature type="domain" description="Alpha-D-phosphohexomutase alpha/beta/alpha" evidence="9">
    <location>
        <begin position="2"/>
        <end position="134"/>
    </location>
</feature>
<dbReference type="GO" id="GO:0008973">
    <property type="term" value="F:phosphopentomutase activity"/>
    <property type="evidence" value="ECO:0007669"/>
    <property type="project" value="TreeGrafter"/>
</dbReference>
<dbReference type="PANTHER" id="PTHR45745">
    <property type="entry name" value="PHOSPHOMANNOMUTASE 45A"/>
    <property type="match status" value="1"/>
</dbReference>
<feature type="domain" description="Alpha-D-phosphohexomutase alpha/beta/alpha" evidence="11">
    <location>
        <begin position="261"/>
        <end position="371"/>
    </location>
</feature>
<organism evidence="12 13">
    <name type="scientific">Candidatus Saganbacteria bacterium CG08_land_8_20_14_0_20_45_16</name>
    <dbReference type="NCBI Taxonomy" id="2014293"/>
    <lineage>
        <taxon>Bacteria</taxon>
        <taxon>Bacillati</taxon>
        <taxon>Saganbacteria</taxon>
    </lineage>
</organism>
<dbReference type="Pfam" id="PF02879">
    <property type="entry name" value="PGM_PMM_II"/>
    <property type="match status" value="1"/>
</dbReference>
<evidence type="ECO:0000259" key="11">
    <source>
        <dbReference type="Pfam" id="PF02880"/>
    </source>
</evidence>
<name>A0A2H0XZV2_UNCSA</name>